<dbReference type="InterPro" id="IPR019986">
    <property type="entry name" value="YloV-like"/>
</dbReference>
<gene>
    <name evidence="2" type="ORF">SAMN05444365_102626</name>
</gene>
<dbReference type="PROSITE" id="PS51480">
    <property type="entry name" value="DHAL"/>
    <property type="match status" value="1"/>
</dbReference>
<dbReference type="RefSeq" id="WP_091554346.1">
    <property type="nucleotide sequence ID" value="NZ_FNPH01000002.1"/>
</dbReference>
<dbReference type="Pfam" id="PF13684">
    <property type="entry name" value="FakA-like_C"/>
    <property type="match status" value="1"/>
</dbReference>
<evidence type="ECO:0000259" key="1">
    <source>
        <dbReference type="PROSITE" id="PS51480"/>
    </source>
</evidence>
<feature type="domain" description="DhaL" evidence="1">
    <location>
        <begin position="8"/>
        <end position="205"/>
    </location>
</feature>
<dbReference type="Proteomes" id="UP000242415">
    <property type="component" value="Unassembled WGS sequence"/>
</dbReference>
<proteinExistence type="predicted"/>
<reference evidence="3" key="1">
    <citation type="submission" date="2016-10" db="EMBL/GenBank/DDBJ databases">
        <authorList>
            <person name="Varghese N."/>
            <person name="Submissions S."/>
        </authorList>
    </citation>
    <scope>NUCLEOTIDE SEQUENCE [LARGE SCALE GENOMIC DNA]</scope>
    <source>
        <strain evidence="3">DSM 45245</strain>
    </source>
</reference>
<dbReference type="EMBL" id="FNPH01000002">
    <property type="protein sequence ID" value="SDY55420.1"/>
    <property type="molecule type" value="Genomic_DNA"/>
</dbReference>
<dbReference type="InterPro" id="IPR033470">
    <property type="entry name" value="FakA-like_C"/>
</dbReference>
<dbReference type="STRING" id="405436.SAMN05444365_102626"/>
<dbReference type="PANTHER" id="PTHR33434">
    <property type="entry name" value="DEGV DOMAIN-CONTAINING PROTEIN DR_1986-RELATED"/>
    <property type="match status" value="1"/>
</dbReference>
<name>A0A1H3KTK4_9ACTN</name>
<dbReference type="GO" id="GO:0006071">
    <property type="term" value="P:glycerol metabolic process"/>
    <property type="evidence" value="ECO:0007669"/>
    <property type="project" value="InterPro"/>
</dbReference>
<dbReference type="Gene3D" id="1.25.40.340">
    <property type="match status" value="1"/>
</dbReference>
<dbReference type="OrthoDB" id="9760324at2"/>
<dbReference type="InterPro" id="IPR004007">
    <property type="entry name" value="DhaL_dom"/>
</dbReference>
<organism evidence="2 3">
    <name type="scientific">Micromonospora pattaloongensis</name>
    <dbReference type="NCBI Taxonomy" id="405436"/>
    <lineage>
        <taxon>Bacteria</taxon>
        <taxon>Bacillati</taxon>
        <taxon>Actinomycetota</taxon>
        <taxon>Actinomycetes</taxon>
        <taxon>Micromonosporales</taxon>
        <taxon>Micromonosporaceae</taxon>
        <taxon>Micromonospora</taxon>
    </lineage>
</organism>
<dbReference type="InterPro" id="IPR050270">
    <property type="entry name" value="DegV_domain_contain"/>
</dbReference>
<dbReference type="PANTHER" id="PTHR33434:SF4">
    <property type="entry name" value="PHOSPHATASE PROTEIN"/>
    <property type="match status" value="1"/>
</dbReference>
<dbReference type="SMART" id="SM01120">
    <property type="entry name" value="Dak2"/>
    <property type="match status" value="1"/>
</dbReference>
<protein>
    <recommendedName>
        <fullName evidence="1">DhaL domain-containing protein</fullName>
    </recommendedName>
</protein>
<dbReference type="SUPFAM" id="SSF101473">
    <property type="entry name" value="DhaL-like"/>
    <property type="match status" value="1"/>
</dbReference>
<dbReference type="GO" id="GO:0004371">
    <property type="term" value="F:glycerone kinase activity"/>
    <property type="evidence" value="ECO:0007669"/>
    <property type="project" value="InterPro"/>
</dbReference>
<dbReference type="InterPro" id="IPR036117">
    <property type="entry name" value="DhaL_dom_sf"/>
</dbReference>
<sequence length="541" mass="55358">MLETLDATAVRRWCADGLEALKRHQGEIDDLNVYPVPDGDTGTNLVLTFASANQAVAGDADPADDQARTPHGRVLWLMARGALLGARGNSGVIVSQLLRGLADSLAGTAAVRGRALAAALRAAATAAYTAVAKPVEGTVLTVATAAASAAERADSDNLATVARAAARAAAEALARTPQQLPVLARAGVVDAGGRGLCVLLDALVDVVTGEAPRPAPAPRAVRPPAAVRRETGSEEYAYEVQFLLDAEPAAVDRLRTVLDGLGDSLVVVGTGDGAPPTWQVHVHVNDVGAALEAGVVAGRPHQISVTRFSDQIAARPAPPAAPATPRARSAVVVAPGEGLARLFTDEGATVVPGNPSTGELLDAIRATGASRIVVLPNDPDTQAVAGAAAREAHALGLRVSVVPTRSPVQALAALAVRDPERRFEDDVIAMAEAAGACRYAEVGYAAREALTIAGPCHPGDVLALVEGEVHLVGDDLPATARALLDRMLGGGGELVTLLLGADAPPGLAEAVRAHLAEHWPFVEVHSYDGGQPFYPLLVGIE</sequence>
<evidence type="ECO:0000313" key="2">
    <source>
        <dbReference type="EMBL" id="SDY55420.1"/>
    </source>
</evidence>
<dbReference type="SMART" id="SM01121">
    <property type="entry name" value="Dak1_2"/>
    <property type="match status" value="1"/>
</dbReference>
<dbReference type="Pfam" id="PF02734">
    <property type="entry name" value="Dak2"/>
    <property type="match status" value="1"/>
</dbReference>
<dbReference type="AlphaFoldDB" id="A0A1H3KTK4"/>
<evidence type="ECO:0000313" key="3">
    <source>
        <dbReference type="Proteomes" id="UP000242415"/>
    </source>
</evidence>
<accession>A0A1H3KTK4</accession>
<dbReference type="Pfam" id="PF21645">
    <property type="entry name" value="FakA-like_M"/>
    <property type="match status" value="1"/>
</dbReference>
<dbReference type="NCBIfam" id="TIGR03599">
    <property type="entry name" value="YloV"/>
    <property type="match status" value="1"/>
</dbReference>
<dbReference type="InterPro" id="IPR048394">
    <property type="entry name" value="FakA-like_M"/>
</dbReference>
<keyword evidence="3" id="KW-1185">Reference proteome</keyword>